<name>A0A1B7LFB2_9FIRM</name>
<comment type="caution">
    <text evidence="1">The sequence shown here is derived from an EMBL/GenBank/DDBJ whole genome shotgun (WGS) entry which is preliminary data.</text>
</comment>
<evidence type="ECO:0000313" key="1">
    <source>
        <dbReference type="EMBL" id="OAT82327.1"/>
    </source>
</evidence>
<gene>
    <name evidence="1" type="ORF">A6M21_09265</name>
</gene>
<accession>A0A1B7LFB2</accession>
<reference evidence="1 2" key="1">
    <citation type="submission" date="2016-04" db="EMBL/GenBank/DDBJ databases">
        <authorList>
            <person name="Evans L.H."/>
            <person name="Alamgir A."/>
            <person name="Owens N."/>
            <person name="Weber N.D."/>
            <person name="Virtaneva K."/>
            <person name="Barbian K."/>
            <person name="Babar A."/>
            <person name="Rosenke K."/>
        </authorList>
    </citation>
    <scope>NUCLEOTIDE SEQUENCE [LARGE SCALE GENOMIC DNA]</scope>
    <source>
        <strain evidence="1 2">LMa1</strain>
    </source>
</reference>
<sequence>MQFPADFELGNIISKLKTGCQQIIIQPAAVVPKTLRSQPVVPELHFVPQPVPHTEHLYNAFLQFMRRRCL</sequence>
<proteinExistence type="predicted"/>
<organism evidence="1 2">
    <name type="scientific">Desulfotomaculum copahuensis</name>
    <dbReference type="NCBI Taxonomy" id="1838280"/>
    <lineage>
        <taxon>Bacteria</taxon>
        <taxon>Bacillati</taxon>
        <taxon>Bacillota</taxon>
        <taxon>Clostridia</taxon>
        <taxon>Eubacteriales</taxon>
        <taxon>Desulfotomaculaceae</taxon>
        <taxon>Desulfotomaculum</taxon>
    </lineage>
</organism>
<dbReference type="STRING" id="1838280.A6M21_09265"/>
<keyword evidence="2" id="KW-1185">Reference proteome</keyword>
<dbReference type="EMBL" id="LYVF01000137">
    <property type="protein sequence ID" value="OAT82327.1"/>
    <property type="molecule type" value="Genomic_DNA"/>
</dbReference>
<dbReference type="AlphaFoldDB" id="A0A1B7LFB2"/>
<evidence type="ECO:0000313" key="2">
    <source>
        <dbReference type="Proteomes" id="UP000078532"/>
    </source>
</evidence>
<dbReference type="Proteomes" id="UP000078532">
    <property type="component" value="Unassembled WGS sequence"/>
</dbReference>
<protein>
    <submittedName>
        <fullName evidence="1">Uncharacterized protein</fullName>
    </submittedName>
</protein>